<feature type="binding site" evidence="13">
    <location>
        <begin position="129"/>
        <end position="131"/>
    </location>
    <ligand>
        <name>substrate</name>
    </ligand>
</feature>
<dbReference type="RefSeq" id="WP_183413102.1">
    <property type="nucleotide sequence ID" value="NZ_JACHYB010000001.1"/>
</dbReference>
<dbReference type="Gene3D" id="3.90.1170.20">
    <property type="entry name" value="Quinolinate phosphoribosyl transferase, N-terminal domain"/>
    <property type="match status" value="1"/>
</dbReference>
<comment type="similarity">
    <text evidence="3 12">Belongs to the NadC/ModD family.</text>
</comment>
<dbReference type="UniPathway" id="UPA00253">
    <property type="reaction ID" value="UER00331"/>
</dbReference>
<dbReference type="Gene3D" id="3.20.20.70">
    <property type="entry name" value="Aldolase class I"/>
    <property type="match status" value="1"/>
</dbReference>
<dbReference type="NCBIfam" id="TIGR00078">
    <property type="entry name" value="nadC"/>
    <property type="match status" value="1"/>
</dbReference>
<dbReference type="PANTHER" id="PTHR32179:SF3">
    <property type="entry name" value="NICOTINATE-NUCLEOTIDE PYROPHOSPHORYLASE [CARBOXYLATING]"/>
    <property type="match status" value="1"/>
</dbReference>
<dbReference type="GO" id="GO:0004514">
    <property type="term" value="F:nicotinate-nucleotide diphosphorylase (carboxylating) activity"/>
    <property type="evidence" value="ECO:0007669"/>
    <property type="project" value="UniProtKB-EC"/>
</dbReference>
<evidence type="ECO:0000256" key="3">
    <source>
        <dbReference type="ARBA" id="ARBA00009400"/>
    </source>
</evidence>
<dbReference type="PIRSF" id="PIRSF006250">
    <property type="entry name" value="NadC_ModD"/>
    <property type="match status" value="1"/>
</dbReference>
<evidence type="ECO:0000256" key="6">
    <source>
        <dbReference type="ARBA" id="ARBA00022642"/>
    </source>
</evidence>
<dbReference type="GO" id="GO:0009435">
    <property type="term" value="P:NAD+ biosynthetic process"/>
    <property type="evidence" value="ECO:0007669"/>
    <property type="project" value="UniProtKB-UniPathway"/>
</dbReference>
<evidence type="ECO:0000256" key="11">
    <source>
        <dbReference type="ARBA" id="ARBA00069173"/>
    </source>
</evidence>
<dbReference type="CDD" id="cd01572">
    <property type="entry name" value="QPRTase"/>
    <property type="match status" value="1"/>
</dbReference>
<dbReference type="Proteomes" id="UP000544222">
    <property type="component" value="Unassembled WGS sequence"/>
</dbReference>
<keyword evidence="7 12" id="KW-0328">Glycosyltransferase</keyword>
<comment type="caution">
    <text evidence="16">The sequence shown here is derived from an EMBL/GenBank/DDBJ whole genome shotgun (WGS) entry which is preliminary data.</text>
</comment>
<evidence type="ECO:0000256" key="4">
    <source>
        <dbReference type="ARBA" id="ARBA00011218"/>
    </source>
</evidence>
<sequence length="280" mass="31046">MDQTLEQQIIAWLKEDIGDGDHTSLSCIPETAKGKSRLIIKEKGVLAGVEVAQKIFATFDSQLKMNTFLHDGVEVNYGDIAFEVEGKVLSLLQTERLMLNIMQRMSGIATTTSHYAKQLEGLKTKVLDTRKTTPGIRLLEKEAVRIGGGVNHRIGLYDMILLKDNHVDFAGGIQKAILAAQNYLKKNGKDLKIEIEVRNFQEIEEVLATGGIDRVMFDNFSIEQTRKAVEMINGKYETESSGGIVFETLRAYAECGVDYISVGALTHSVKGLDMSFKAVK</sequence>
<evidence type="ECO:0000256" key="10">
    <source>
        <dbReference type="ARBA" id="ARBA00047445"/>
    </source>
</evidence>
<feature type="binding site" evidence="13">
    <location>
        <position position="96"/>
    </location>
    <ligand>
        <name>substrate</name>
    </ligand>
</feature>
<name>A0A7W5DRP2_9PORP</name>
<evidence type="ECO:0000256" key="2">
    <source>
        <dbReference type="ARBA" id="ARBA00004893"/>
    </source>
</evidence>
<comment type="subunit">
    <text evidence="4">Hexamer formed by 3 homodimers.</text>
</comment>
<keyword evidence="17" id="KW-1185">Reference proteome</keyword>
<dbReference type="Pfam" id="PF01729">
    <property type="entry name" value="QRPTase_C"/>
    <property type="match status" value="1"/>
</dbReference>
<evidence type="ECO:0000256" key="7">
    <source>
        <dbReference type="ARBA" id="ARBA00022676"/>
    </source>
</evidence>
<accession>A0A7W5DRP2</accession>
<evidence type="ECO:0000259" key="14">
    <source>
        <dbReference type="Pfam" id="PF01729"/>
    </source>
</evidence>
<comment type="pathway">
    <text evidence="2">Cofactor biosynthesis; NAD(+) biosynthesis; nicotinate D-ribonucleotide from quinolinate: step 1/1.</text>
</comment>
<feature type="domain" description="Quinolinate phosphoribosyl transferase N-terminal" evidence="15">
    <location>
        <begin position="21"/>
        <end position="106"/>
    </location>
</feature>
<evidence type="ECO:0000313" key="16">
    <source>
        <dbReference type="EMBL" id="MBB3187329.1"/>
    </source>
</evidence>
<comment type="function">
    <text evidence="1">Involved in the catabolism of quinolinic acid (QA).</text>
</comment>
<reference evidence="16 17" key="1">
    <citation type="submission" date="2020-08" db="EMBL/GenBank/DDBJ databases">
        <title>Genomic Encyclopedia of Type Strains, Phase IV (KMG-IV): sequencing the most valuable type-strain genomes for metagenomic binning, comparative biology and taxonomic classification.</title>
        <authorList>
            <person name="Goeker M."/>
        </authorList>
    </citation>
    <scope>NUCLEOTIDE SEQUENCE [LARGE SCALE GENOMIC DNA]</scope>
    <source>
        <strain evidence="16 17">DSM 27471</strain>
    </source>
</reference>
<feature type="domain" description="Quinolinate phosphoribosyl transferase C-terminal" evidence="14">
    <location>
        <begin position="108"/>
        <end position="277"/>
    </location>
</feature>
<evidence type="ECO:0000259" key="15">
    <source>
        <dbReference type="Pfam" id="PF02749"/>
    </source>
</evidence>
<evidence type="ECO:0000256" key="5">
    <source>
        <dbReference type="ARBA" id="ARBA00011944"/>
    </source>
</evidence>
<dbReference type="EC" id="2.4.2.19" evidence="5"/>
<keyword evidence="6" id="KW-0662">Pyridine nucleotide biosynthesis</keyword>
<dbReference type="InterPro" id="IPR036068">
    <property type="entry name" value="Nicotinate_pribotase-like_C"/>
</dbReference>
<dbReference type="InterPro" id="IPR037128">
    <property type="entry name" value="Quinolinate_PRibosylTase_N_sf"/>
</dbReference>
<dbReference type="SUPFAM" id="SSF51690">
    <property type="entry name" value="Nicotinate/Quinolinate PRTase C-terminal domain-like"/>
    <property type="match status" value="1"/>
</dbReference>
<dbReference type="InterPro" id="IPR004393">
    <property type="entry name" value="NadC"/>
</dbReference>
<dbReference type="InterPro" id="IPR022412">
    <property type="entry name" value="Quinolinate_PRibosylTrfase_N"/>
</dbReference>
<dbReference type="GO" id="GO:0005737">
    <property type="term" value="C:cytoplasm"/>
    <property type="evidence" value="ECO:0007669"/>
    <property type="project" value="TreeGrafter"/>
</dbReference>
<feature type="binding site" evidence="13">
    <location>
        <position position="196"/>
    </location>
    <ligand>
        <name>substrate</name>
    </ligand>
</feature>
<feature type="binding site" evidence="13">
    <location>
        <begin position="262"/>
        <end position="264"/>
    </location>
    <ligand>
        <name>substrate</name>
    </ligand>
</feature>
<dbReference type="AlphaFoldDB" id="A0A7W5DRP2"/>
<evidence type="ECO:0000256" key="9">
    <source>
        <dbReference type="ARBA" id="ARBA00033102"/>
    </source>
</evidence>
<evidence type="ECO:0000256" key="1">
    <source>
        <dbReference type="ARBA" id="ARBA00003237"/>
    </source>
</evidence>
<evidence type="ECO:0000313" key="17">
    <source>
        <dbReference type="Proteomes" id="UP000544222"/>
    </source>
</evidence>
<dbReference type="InterPro" id="IPR013785">
    <property type="entry name" value="Aldolase_TIM"/>
</dbReference>
<protein>
    <recommendedName>
        <fullName evidence="11">Probable nicotinate-nucleotide pyrophosphorylase [carboxylating]</fullName>
        <ecNumber evidence="5">2.4.2.19</ecNumber>
    </recommendedName>
    <alternativeName>
        <fullName evidence="9">Quinolinate phosphoribosyltransferase [decarboxylating]</fullName>
    </alternativeName>
</protein>
<feature type="binding site" evidence="13">
    <location>
        <begin position="241"/>
        <end position="243"/>
    </location>
    <ligand>
        <name>substrate</name>
    </ligand>
</feature>
<dbReference type="InterPro" id="IPR027277">
    <property type="entry name" value="NadC/ModD"/>
</dbReference>
<dbReference type="FunFam" id="3.90.1170.20:FF:000001">
    <property type="entry name" value="Nicotinate-nucleotide diphosphorylase (Carboxylating)"/>
    <property type="match status" value="1"/>
</dbReference>
<comment type="catalytic activity">
    <reaction evidence="10">
        <text>nicotinate beta-D-ribonucleotide + CO2 + diphosphate = quinolinate + 5-phospho-alpha-D-ribose 1-diphosphate + 2 H(+)</text>
        <dbReference type="Rhea" id="RHEA:12733"/>
        <dbReference type="ChEBI" id="CHEBI:15378"/>
        <dbReference type="ChEBI" id="CHEBI:16526"/>
        <dbReference type="ChEBI" id="CHEBI:29959"/>
        <dbReference type="ChEBI" id="CHEBI:33019"/>
        <dbReference type="ChEBI" id="CHEBI:57502"/>
        <dbReference type="ChEBI" id="CHEBI:58017"/>
        <dbReference type="EC" id="2.4.2.19"/>
    </reaction>
</comment>
<keyword evidence="8 12" id="KW-0808">Transferase</keyword>
<feature type="binding site" evidence="13">
    <location>
        <position position="218"/>
    </location>
    <ligand>
        <name>substrate</name>
    </ligand>
</feature>
<dbReference type="Pfam" id="PF02749">
    <property type="entry name" value="QRPTase_N"/>
    <property type="match status" value="1"/>
</dbReference>
<dbReference type="FunFam" id="3.20.20.70:FF:000030">
    <property type="entry name" value="Nicotinate-nucleotide pyrophosphorylase, carboxylating"/>
    <property type="match status" value="1"/>
</dbReference>
<proteinExistence type="inferred from homology"/>
<feature type="binding site" evidence="13">
    <location>
        <position position="163"/>
    </location>
    <ligand>
        <name>substrate</name>
    </ligand>
</feature>
<evidence type="ECO:0000256" key="8">
    <source>
        <dbReference type="ARBA" id="ARBA00022679"/>
    </source>
</evidence>
<dbReference type="GO" id="GO:0034213">
    <property type="term" value="P:quinolinate catabolic process"/>
    <property type="evidence" value="ECO:0007669"/>
    <property type="project" value="TreeGrafter"/>
</dbReference>
<dbReference type="PANTHER" id="PTHR32179">
    <property type="entry name" value="NICOTINATE-NUCLEOTIDE PYROPHOSPHORYLASE [CARBOXYLATING]"/>
    <property type="match status" value="1"/>
</dbReference>
<dbReference type="EMBL" id="JACHYB010000001">
    <property type="protein sequence ID" value="MBB3187329.1"/>
    <property type="molecule type" value="Genomic_DNA"/>
</dbReference>
<evidence type="ECO:0000256" key="13">
    <source>
        <dbReference type="PIRSR" id="PIRSR006250-1"/>
    </source>
</evidence>
<dbReference type="InterPro" id="IPR002638">
    <property type="entry name" value="Quinolinate_PRibosylTrfase_C"/>
</dbReference>
<organism evidence="16 17">
    <name type="scientific">Microbacter margulisiae</name>
    <dbReference type="NCBI Taxonomy" id="1350067"/>
    <lineage>
        <taxon>Bacteria</taxon>
        <taxon>Pseudomonadati</taxon>
        <taxon>Bacteroidota</taxon>
        <taxon>Bacteroidia</taxon>
        <taxon>Bacteroidales</taxon>
        <taxon>Porphyromonadaceae</taxon>
        <taxon>Microbacter</taxon>
    </lineage>
</organism>
<feature type="binding site" evidence="13">
    <location>
        <position position="153"/>
    </location>
    <ligand>
        <name>substrate</name>
    </ligand>
</feature>
<dbReference type="SUPFAM" id="SSF54675">
    <property type="entry name" value="Nicotinate/Quinolinate PRTase N-terminal domain-like"/>
    <property type="match status" value="1"/>
</dbReference>
<gene>
    <name evidence="16" type="ORF">FHX64_001492</name>
</gene>
<evidence type="ECO:0000256" key="12">
    <source>
        <dbReference type="PIRNR" id="PIRNR006250"/>
    </source>
</evidence>